<organism evidence="1 2">
    <name type="scientific">Thalassotalea nanhaiensis</name>
    <dbReference type="NCBI Taxonomy" id="3065648"/>
    <lineage>
        <taxon>Bacteria</taxon>
        <taxon>Pseudomonadati</taxon>
        <taxon>Pseudomonadota</taxon>
        <taxon>Gammaproteobacteria</taxon>
        <taxon>Alteromonadales</taxon>
        <taxon>Colwelliaceae</taxon>
        <taxon>Thalassotalea</taxon>
    </lineage>
</organism>
<gene>
    <name evidence="1" type="ORF">RI845_14280</name>
</gene>
<dbReference type="SUPFAM" id="SSF50939">
    <property type="entry name" value="Sialidases"/>
    <property type="match status" value="1"/>
</dbReference>
<reference evidence="2" key="1">
    <citation type="submission" date="2023-09" db="EMBL/GenBank/DDBJ databases">
        <authorList>
            <person name="Li S."/>
            <person name="Li X."/>
            <person name="Zhang C."/>
            <person name="Zhao Z."/>
        </authorList>
    </citation>
    <scope>NUCLEOTIDE SEQUENCE [LARGE SCALE GENOMIC DNA]</scope>
    <source>
        <strain evidence="2">SQ345</strain>
    </source>
</reference>
<accession>A0ABY9TG36</accession>
<evidence type="ECO:0000313" key="2">
    <source>
        <dbReference type="Proteomes" id="UP001248581"/>
    </source>
</evidence>
<evidence type="ECO:0008006" key="3">
    <source>
        <dbReference type="Google" id="ProtNLM"/>
    </source>
</evidence>
<dbReference type="RefSeq" id="WP_348386839.1">
    <property type="nucleotide sequence ID" value="NZ_CP134146.1"/>
</dbReference>
<dbReference type="Gene3D" id="2.130.10.10">
    <property type="entry name" value="YVTN repeat-like/Quinoprotein amine dehydrogenase"/>
    <property type="match status" value="1"/>
</dbReference>
<dbReference type="InterPro" id="IPR036278">
    <property type="entry name" value="Sialidase_sf"/>
</dbReference>
<evidence type="ECO:0000313" key="1">
    <source>
        <dbReference type="EMBL" id="WNC67680.1"/>
    </source>
</evidence>
<proteinExistence type="predicted"/>
<dbReference type="EMBL" id="CP134146">
    <property type="protein sequence ID" value="WNC67680.1"/>
    <property type="molecule type" value="Genomic_DNA"/>
</dbReference>
<keyword evidence="2" id="KW-1185">Reference proteome</keyword>
<name>A0ABY9TG36_9GAMM</name>
<dbReference type="InterPro" id="IPR015943">
    <property type="entry name" value="WD40/YVTN_repeat-like_dom_sf"/>
</dbReference>
<protein>
    <recommendedName>
        <fullName evidence="3">Photosynthesis system II assembly factor Ycf48/Hcf136-like domain-containing protein</fullName>
    </recommendedName>
</protein>
<sequence>MGVFSLFLKARFNRFLLLTGFILLSGCSSQININEPLTAKTKIDQQQGVVVVRVINASSYPLPFNHLTIAPKNLNESKNVKFERLVSLKTHTTDSNIFSSAIKAGSYSLSSVSSFHRNGDYFYSRGAGAEIKFGTFEVEQGKITDLGTIIYYPKPQDDKYINTLTRLEGTQSVEVLNKFFPFYNYDMNQVLTWNEDELDEERYSTYVSIAQNPVTFNHKYAAPDGSMYFIGKLGVIIKRSAEGEWEIDAVDSNVDLNTIKQSQNGDLIVAGNEGVVFFKKFGGEWQDISLTTTSNIKQIEITNNHAELMSFQTTTAEIYRANLTEDTPKWLKMASYTTFSGWKDGDGNTQQISVIGKKDKTTTKRKVREIFNIQTHKLLDQHVVSITYGSNYDLAAFGDGYSKDFTFDPETWEVKTEENSADIVKTIQAGHAKIAIEKASYWSLTGKPSMYTVDETGMQKNELSTVIKSCNEGYTLGKKICFKGKEHEKIKRESFNFVSIPWFLNEQEAFSIVSFRHYNFFAGPAKTEYKILKTNDGGNNWVKTDLELPNEYCMDIVSQVKDRILLSCDGVSGDFYESSDFGETWQHVRQHENF</sequence>
<dbReference type="Proteomes" id="UP001248581">
    <property type="component" value="Chromosome"/>
</dbReference>